<dbReference type="InterPro" id="IPR017927">
    <property type="entry name" value="FAD-bd_FR_type"/>
</dbReference>
<proteinExistence type="predicted"/>
<feature type="domain" description="Flavodoxin-like" evidence="9">
    <location>
        <begin position="15"/>
        <end position="157"/>
    </location>
</feature>
<dbReference type="InterPro" id="IPR001709">
    <property type="entry name" value="Flavoprot_Pyr_Nucl_cyt_Rdtase"/>
</dbReference>
<dbReference type="Pfam" id="PF00667">
    <property type="entry name" value="FAD_binding_1"/>
    <property type="match status" value="1"/>
</dbReference>
<evidence type="ECO:0000259" key="10">
    <source>
        <dbReference type="PROSITE" id="PS51384"/>
    </source>
</evidence>
<dbReference type="PROSITE" id="PS50902">
    <property type="entry name" value="FLAVODOXIN_LIKE"/>
    <property type="match status" value="1"/>
</dbReference>
<comment type="caution">
    <text evidence="11">The sequence shown here is derived from an EMBL/GenBank/DDBJ whole genome shotgun (WGS) entry which is preliminary data.</text>
</comment>
<dbReference type="InterPro" id="IPR003097">
    <property type="entry name" value="CysJ-like_FAD-binding"/>
</dbReference>
<evidence type="ECO:0000256" key="2">
    <source>
        <dbReference type="ARBA" id="ARBA00001974"/>
    </source>
</evidence>
<evidence type="ECO:0000313" key="11">
    <source>
        <dbReference type="EMBL" id="KAL5111098.1"/>
    </source>
</evidence>
<feature type="transmembrane region" description="Helical" evidence="8">
    <location>
        <begin position="457"/>
        <end position="476"/>
    </location>
</feature>
<dbReference type="PROSITE" id="PS51384">
    <property type="entry name" value="FAD_FR"/>
    <property type="match status" value="1"/>
</dbReference>
<keyword evidence="7" id="KW-0560">Oxidoreductase</keyword>
<evidence type="ECO:0000256" key="4">
    <source>
        <dbReference type="ARBA" id="ARBA00022643"/>
    </source>
</evidence>
<sequence>MRFNTAYLRCPVFKFNIFFGTENGTAKRYAYRLENFLSRAPEVDVSVTDLANFHRDLLCVGELGINIFIVATYGDGEPPDSVMGFSHWLHTLREPLPCCNYSVFGLGDSGYLQFNEFAKQIDRRLAFLGGSRKMQLCLGDAARNLEADFRAWRISLCQLYNLTECNVDASMDASEESAFTYLSSTEVEKLGGPFTGEPEYRLSFRFNAPPFSPANPFLATVIANTELLNCTDRSCRFLELNISNSSIRYAPGDRLAILPQNSKDLVERLCAILQVDSEQYIYAKSVADSTGKRANYFPTPCTFRTAFTHYLDLTTPPLFDVLECLAQCARSKDEQVFIRDLIAANAGDAGKETYEKWILAARRNVVEVLEDLPSCRPSADLLCRMLPRLQPRFYSVASSFRYQPDRVRLIVKVLEYTSLAGRLHKGVASSFLSGMHPGDCVAVFLRRSEFRLPRNPLTPIVMVAAGTGIAPFLGFIQERMFVKSKGGRLGEAILFYGCRSRDQDLILPNELSEALSSGALSCLQFAYSREQAQKVYVQHLLRGYAETIWSLLNTKNGHFYVCGDSRSMAQDVRHALLEIIQQQGSLTSTKADEFFQGLKSSRRCMFDTWG</sequence>
<evidence type="ECO:0000256" key="6">
    <source>
        <dbReference type="ARBA" id="ARBA00022857"/>
    </source>
</evidence>
<evidence type="ECO:0000256" key="3">
    <source>
        <dbReference type="ARBA" id="ARBA00022630"/>
    </source>
</evidence>
<dbReference type="Gene3D" id="1.20.990.10">
    <property type="entry name" value="NADPH-cytochrome p450 Reductase, Chain A, domain 3"/>
    <property type="match status" value="1"/>
</dbReference>
<keyword evidence="12" id="KW-1185">Reference proteome</keyword>
<keyword evidence="4" id="KW-0288">FMN</keyword>
<evidence type="ECO:0000313" key="12">
    <source>
        <dbReference type="Proteomes" id="UP001651158"/>
    </source>
</evidence>
<dbReference type="InterPro" id="IPR039261">
    <property type="entry name" value="FNR_nucleotide-bd"/>
</dbReference>
<name>A0ABR4QPW0_9CEST</name>
<keyword evidence="8" id="KW-1133">Transmembrane helix</keyword>
<dbReference type="InterPro" id="IPR008254">
    <property type="entry name" value="Flavodoxin/NO_synth"/>
</dbReference>
<keyword evidence="8" id="KW-0472">Membrane</keyword>
<keyword evidence="6" id="KW-0521">NADP</keyword>
<comment type="cofactor">
    <cofactor evidence="2">
        <name>FAD</name>
        <dbReference type="ChEBI" id="CHEBI:57692"/>
    </cofactor>
</comment>
<comment type="cofactor">
    <cofactor evidence="1">
        <name>FMN</name>
        <dbReference type="ChEBI" id="CHEBI:58210"/>
    </cofactor>
</comment>
<dbReference type="InterPro" id="IPR017938">
    <property type="entry name" value="Riboflavin_synthase-like_b-brl"/>
</dbReference>
<evidence type="ECO:0000256" key="1">
    <source>
        <dbReference type="ARBA" id="ARBA00001917"/>
    </source>
</evidence>
<dbReference type="PRINTS" id="PR00369">
    <property type="entry name" value="FLAVODOXIN"/>
</dbReference>
<evidence type="ECO:0000256" key="7">
    <source>
        <dbReference type="ARBA" id="ARBA00023002"/>
    </source>
</evidence>
<keyword evidence="3" id="KW-0285">Flavoprotein</keyword>
<dbReference type="Pfam" id="PF00258">
    <property type="entry name" value="Flavodoxin_1"/>
    <property type="match status" value="1"/>
</dbReference>
<dbReference type="InterPro" id="IPR001094">
    <property type="entry name" value="Flavdoxin-like"/>
</dbReference>
<dbReference type="SUPFAM" id="SSF52343">
    <property type="entry name" value="Ferredoxin reductase-like, C-terminal NADP-linked domain"/>
    <property type="match status" value="1"/>
</dbReference>
<reference evidence="11 12" key="1">
    <citation type="journal article" date="2022" name="Front. Cell. Infect. Microbiol.">
        <title>The Genomes of Two Strains of Taenia crassiceps the Animal Model for the Study of Human Cysticercosis.</title>
        <authorList>
            <person name="Bobes R.J."/>
            <person name="Estrada K."/>
            <person name="Rios-Valencia D.G."/>
            <person name="Calderon-Gallegos A."/>
            <person name="de la Torre P."/>
            <person name="Carrero J.C."/>
            <person name="Sanchez-Flores A."/>
            <person name="Laclette J.P."/>
        </authorList>
    </citation>
    <scope>NUCLEOTIDE SEQUENCE [LARGE SCALE GENOMIC DNA]</scope>
    <source>
        <strain evidence="11">WFUcys</strain>
    </source>
</reference>
<dbReference type="Gene3D" id="3.40.50.80">
    <property type="entry name" value="Nucleotide-binding domain of ferredoxin-NADP reductase (FNR) module"/>
    <property type="match status" value="1"/>
</dbReference>
<accession>A0ABR4QPW0</accession>
<dbReference type="SUPFAM" id="SSF63380">
    <property type="entry name" value="Riboflavin synthase domain-like"/>
    <property type="match status" value="1"/>
</dbReference>
<organism evidence="11 12">
    <name type="scientific">Taenia crassiceps</name>
    <dbReference type="NCBI Taxonomy" id="6207"/>
    <lineage>
        <taxon>Eukaryota</taxon>
        <taxon>Metazoa</taxon>
        <taxon>Spiralia</taxon>
        <taxon>Lophotrochozoa</taxon>
        <taxon>Platyhelminthes</taxon>
        <taxon>Cestoda</taxon>
        <taxon>Eucestoda</taxon>
        <taxon>Cyclophyllidea</taxon>
        <taxon>Taeniidae</taxon>
        <taxon>Taenia</taxon>
    </lineage>
</organism>
<dbReference type="PANTHER" id="PTHR19384">
    <property type="entry name" value="NITRIC OXIDE SYNTHASE-RELATED"/>
    <property type="match status" value="1"/>
</dbReference>
<keyword evidence="8" id="KW-0812">Transmembrane</keyword>
<keyword evidence="5" id="KW-0274">FAD</keyword>
<gene>
    <name evidence="11" type="ORF">TcWFU_000120</name>
</gene>
<dbReference type="SUPFAM" id="SSF52218">
    <property type="entry name" value="Flavoproteins"/>
    <property type="match status" value="1"/>
</dbReference>
<dbReference type="PRINTS" id="PR00371">
    <property type="entry name" value="FPNCR"/>
</dbReference>
<dbReference type="Pfam" id="PF00175">
    <property type="entry name" value="NAD_binding_1"/>
    <property type="match status" value="1"/>
</dbReference>
<protein>
    <submittedName>
        <fullName evidence="11">Uncharacterized protein</fullName>
    </submittedName>
</protein>
<feature type="domain" description="FAD-binding FR-type" evidence="10">
    <location>
        <begin position="214"/>
        <end position="453"/>
    </location>
</feature>
<dbReference type="Proteomes" id="UP001651158">
    <property type="component" value="Unassembled WGS sequence"/>
</dbReference>
<dbReference type="InterPro" id="IPR001433">
    <property type="entry name" value="OxRdtase_FAD/NAD-bd"/>
</dbReference>
<dbReference type="InterPro" id="IPR029039">
    <property type="entry name" value="Flavoprotein-like_sf"/>
</dbReference>
<dbReference type="Gene3D" id="3.40.50.360">
    <property type="match status" value="1"/>
</dbReference>
<dbReference type="InterPro" id="IPR023173">
    <property type="entry name" value="NADPH_Cyt_P450_Rdtase_alpha"/>
</dbReference>
<evidence type="ECO:0000259" key="9">
    <source>
        <dbReference type="PROSITE" id="PS50902"/>
    </source>
</evidence>
<dbReference type="Gene3D" id="2.40.30.10">
    <property type="entry name" value="Translation factors"/>
    <property type="match status" value="1"/>
</dbReference>
<dbReference type="PANTHER" id="PTHR19384:SF76">
    <property type="entry name" value="NITRIC OXIDE SYNTHASE"/>
    <property type="match status" value="1"/>
</dbReference>
<evidence type="ECO:0000256" key="8">
    <source>
        <dbReference type="SAM" id="Phobius"/>
    </source>
</evidence>
<dbReference type="EMBL" id="JAKROA010000001">
    <property type="protein sequence ID" value="KAL5111098.1"/>
    <property type="molecule type" value="Genomic_DNA"/>
</dbReference>
<evidence type="ECO:0000256" key="5">
    <source>
        <dbReference type="ARBA" id="ARBA00022827"/>
    </source>
</evidence>